<dbReference type="PROSITE" id="PS51178">
    <property type="entry name" value="PASTA"/>
    <property type="match status" value="3"/>
</dbReference>
<feature type="compositionally biased region" description="Polar residues" evidence="1">
    <location>
        <begin position="1"/>
        <end position="11"/>
    </location>
</feature>
<dbReference type="SMART" id="SM00740">
    <property type="entry name" value="PASTA"/>
    <property type="match status" value="3"/>
</dbReference>
<sequence>MWVLKTSTEAGQEQDKAGRTGWVSHPKWRRTASILRRLIFIGLGMVVGLILFDRFLMPYVVRLGDEVDTPNVVLLSEEEADSLLAQTGLKCQVLARRYDNQVPPGRIMDQEPGPGMRVKRGRILRLLVSLGSLGRSVPEIRGHPVSHAQLLLGREGMAMGRVTYVTSREVPEQTVVAASPAPGAPFPAGGEVNLLVSEGYPKRAFLMRDFRGESAERIRSLLKAAGLQVEVRAWPGQPLDADEIVEQTPPSGHRIEEGGMVELLTGRRKG</sequence>
<feature type="domain" description="PASTA" evidence="3">
    <location>
        <begin position="199"/>
        <end position="267"/>
    </location>
</feature>
<evidence type="ECO:0000259" key="3">
    <source>
        <dbReference type="PROSITE" id="PS51178"/>
    </source>
</evidence>
<proteinExistence type="predicted"/>
<evidence type="ECO:0000313" key="5">
    <source>
        <dbReference type="Proteomes" id="UP000777784"/>
    </source>
</evidence>
<dbReference type="Gene3D" id="3.30.10.20">
    <property type="match status" value="3"/>
</dbReference>
<feature type="domain" description="PASTA" evidence="3">
    <location>
        <begin position="64"/>
        <end position="130"/>
    </location>
</feature>
<comment type="caution">
    <text evidence="4">The sequence shown here is derived from an EMBL/GenBank/DDBJ whole genome shotgun (WGS) entry which is preliminary data.</text>
</comment>
<accession>A0A948W6B2</accession>
<evidence type="ECO:0000313" key="4">
    <source>
        <dbReference type="EMBL" id="MBU2691329.1"/>
    </source>
</evidence>
<keyword evidence="2" id="KW-0812">Transmembrane</keyword>
<name>A0A948W6B2_UNCEI</name>
<dbReference type="AlphaFoldDB" id="A0A948W6B2"/>
<evidence type="ECO:0000256" key="1">
    <source>
        <dbReference type="SAM" id="MobiDB-lite"/>
    </source>
</evidence>
<gene>
    <name evidence="4" type="ORF">KJ970_10430</name>
</gene>
<dbReference type="EMBL" id="JAHJDP010000056">
    <property type="protein sequence ID" value="MBU2691329.1"/>
    <property type="molecule type" value="Genomic_DNA"/>
</dbReference>
<organism evidence="4 5">
    <name type="scientific">Eiseniibacteriota bacterium</name>
    <dbReference type="NCBI Taxonomy" id="2212470"/>
    <lineage>
        <taxon>Bacteria</taxon>
        <taxon>Candidatus Eiseniibacteriota</taxon>
    </lineage>
</organism>
<protein>
    <submittedName>
        <fullName evidence="4">PASTA domain-containing protein</fullName>
    </submittedName>
</protein>
<dbReference type="Pfam" id="PF03793">
    <property type="entry name" value="PASTA"/>
    <property type="match status" value="3"/>
</dbReference>
<keyword evidence="2" id="KW-1133">Transmembrane helix</keyword>
<dbReference type="InterPro" id="IPR005543">
    <property type="entry name" value="PASTA_dom"/>
</dbReference>
<evidence type="ECO:0000256" key="2">
    <source>
        <dbReference type="SAM" id="Phobius"/>
    </source>
</evidence>
<dbReference type="Proteomes" id="UP000777784">
    <property type="component" value="Unassembled WGS sequence"/>
</dbReference>
<feature type="region of interest" description="Disordered" evidence="1">
    <location>
        <begin position="1"/>
        <end position="20"/>
    </location>
</feature>
<reference evidence="4" key="1">
    <citation type="submission" date="2021-05" db="EMBL/GenBank/DDBJ databases">
        <title>Energy efficiency and biological interactions define the core microbiome of deep oligotrophic groundwater.</title>
        <authorList>
            <person name="Mehrshad M."/>
            <person name="Lopez-Fernandez M."/>
            <person name="Bell E."/>
            <person name="Bernier-Latmani R."/>
            <person name="Bertilsson S."/>
            <person name="Dopson M."/>
        </authorList>
    </citation>
    <scope>NUCLEOTIDE SEQUENCE</scope>
    <source>
        <strain evidence="4">Modern_marine.mb.64</strain>
    </source>
</reference>
<dbReference type="CDD" id="cd06577">
    <property type="entry name" value="PASTA_pknB"/>
    <property type="match status" value="2"/>
</dbReference>
<keyword evidence="2" id="KW-0472">Membrane</keyword>
<feature type="domain" description="PASTA" evidence="3">
    <location>
        <begin position="131"/>
        <end position="198"/>
    </location>
</feature>
<feature type="transmembrane region" description="Helical" evidence="2">
    <location>
        <begin position="34"/>
        <end position="52"/>
    </location>
</feature>